<sequence length="83" mass="9217">MSPVACCSVQCHTIAIRCSRSSRQGLMLVSYLGLVCIPSLGKSKITNPSSLTWRNGELRLVNTRDISPKTTSHTIYLHKRLTE</sequence>
<keyword evidence="2" id="KW-1185">Reference proteome</keyword>
<dbReference type="AlphaFoldDB" id="A0A4S8MY59"/>
<evidence type="ECO:0000313" key="2">
    <source>
        <dbReference type="Proteomes" id="UP000297245"/>
    </source>
</evidence>
<evidence type="ECO:0000313" key="1">
    <source>
        <dbReference type="EMBL" id="THV08205.1"/>
    </source>
</evidence>
<dbReference type="Proteomes" id="UP000297245">
    <property type="component" value="Unassembled WGS sequence"/>
</dbReference>
<organism evidence="1 2">
    <name type="scientific">Dendrothele bispora (strain CBS 962.96)</name>
    <dbReference type="NCBI Taxonomy" id="1314807"/>
    <lineage>
        <taxon>Eukaryota</taxon>
        <taxon>Fungi</taxon>
        <taxon>Dikarya</taxon>
        <taxon>Basidiomycota</taxon>
        <taxon>Agaricomycotina</taxon>
        <taxon>Agaricomycetes</taxon>
        <taxon>Agaricomycetidae</taxon>
        <taxon>Agaricales</taxon>
        <taxon>Agaricales incertae sedis</taxon>
        <taxon>Dendrothele</taxon>
    </lineage>
</organism>
<accession>A0A4S8MY59</accession>
<reference evidence="1 2" key="1">
    <citation type="journal article" date="2019" name="Nat. Ecol. Evol.">
        <title>Megaphylogeny resolves global patterns of mushroom evolution.</title>
        <authorList>
            <person name="Varga T."/>
            <person name="Krizsan K."/>
            <person name="Foldi C."/>
            <person name="Dima B."/>
            <person name="Sanchez-Garcia M."/>
            <person name="Sanchez-Ramirez S."/>
            <person name="Szollosi G.J."/>
            <person name="Szarkandi J.G."/>
            <person name="Papp V."/>
            <person name="Albert L."/>
            <person name="Andreopoulos W."/>
            <person name="Angelini C."/>
            <person name="Antonin V."/>
            <person name="Barry K.W."/>
            <person name="Bougher N.L."/>
            <person name="Buchanan P."/>
            <person name="Buyck B."/>
            <person name="Bense V."/>
            <person name="Catcheside P."/>
            <person name="Chovatia M."/>
            <person name="Cooper J."/>
            <person name="Damon W."/>
            <person name="Desjardin D."/>
            <person name="Finy P."/>
            <person name="Geml J."/>
            <person name="Haridas S."/>
            <person name="Hughes K."/>
            <person name="Justo A."/>
            <person name="Karasinski D."/>
            <person name="Kautmanova I."/>
            <person name="Kiss B."/>
            <person name="Kocsube S."/>
            <person name="Kotiranta H."/>
            <person name="LaButti K.M."/>
            <person name="Lechner B.E."/>
            <person name="Liimatainen K."/>
            <person name="Lipzen A."/>
            <person name="Lukacs Z."/>
            <person name="Mihaltcheva S."/>
            <person name="Morgado L.N."/>
            <person name="Niskanen T."/>
            <person name="Noordeloos M.E."/>
            <person name="Ohm R.A."/>
            <person name="Ortiz-Santana B."/>
            <person name="Ovrebo C."/>
            <person name="Racz N."/>
            <person name="Riley R."/>
            <person name="Savchenko A."/>
            <person name="Shiryaev A."/>
            <person name="Soop K."/>
            <person name="Spirin V."/>
            <person name="Szebenyi C."/>
            <person name="Tomsovsky M."/>
            <person name="Tulloss R.E."/>
            <person name="Uehling J."/>
            <person name="Grigoriev I.V."/>
            <person name="Vagvolgyi C."/>
            <person name="Papp T."/>
            <person name="Martin F.M."/>
            <person name="Miettinen O."/>
            <person name="Hibbett D.S."/>
            <person name="Nagy L.G."/>
        </authorList>
    </citation>
    <scope>NUCLEOTIDE SEQUENCE [LARGE SCALE GENOMIC DNA]</scope>
    <source>
        <strain evidence="1 2">CBS 962.96</strain>
    </source>
</reference>
<gene>
    <name evidence="1" type="ORF">K435DRAFT_3348</name>
</gene>
<name>A0A4S8MY59_DENBC</name>
<dbReference type="EMBL" id="ML179035">
    <property type="protein sequence ID" value="THV08205.1"/>
    <property type="molecule type" value="Genomic_DNA"/>
</dbReference>
<protein>
    <submittedName>
        <fullName evidence="1">Uncharacterized protein</fullName>
    </submittedName>
</protein>
<proteinExistence type="predicted"/>